<keyword evidence="7 12" id="KW-1133">Transmembrane helix</keyword>
<evidence type="ECO:0000256" key="12">
    <source>
        <dbReference type="SAM" id="Phobius"/>
    </source>
</evidence>
<dbReference type="Pfam" id="PF06522">
    <property type="entry name" value="B12D"/>
    <property type="match status" value="2"/>
</dbReference>
<accession>A0A212C2N8</accession>
<dbReference type="AlphaFoldDB" id="A0A212C2N8"/>
<evidence type="ECO:0000256" key="2">
    <source>
        <dbReference type="ARBA" id="ARBA00022448"/>
    </source>
</evidence>
<proteinExistence type="inferred from homology"/>
<feature type="transmembrane region" description="Helical" evidence="12">
    <location>
        <begin position="15"/>
        <end position="39"/>
    </location>
</feature>
<dbReference type="GO" id="GO:0005743">
    <property type="term" value="C:mitochondrial inner membrane"/>
    <property type="evidence" value="ECO:0007669"/>
    <property type="project" value="UniProtKB-SubCell"/>
</dbReference>
<evidence type="ECO:0000256" key="9">
    <source>
        <dbReference type="ARBA" id="ARBA00023136"/>
    </source>
</evidence>
<evidence type="ECO:0000313" key="13">
    <source>
        <dbReference type="EMBL" id="OWK00278.1"/>
    </source>
</evidence>
<dbReference type="Proteomes" id="UP000242450">
    <property type="component" value="Chromosome 32"/>
</dbReference>
<keyword evidence="4 12" id="KW-0812">Transmembrane</keyword>
<evidence type="ECO:0000256" key="3">
    <source>
        <dbReference type="ARBA" id="ARBA00022660"/>
    </source>
</evidence>
<evidence type="ECO:0000256" key="7">
    <source>
        <dbReference type="ARBA" id="ARBA00022989"/>
    </source>
</evidence>
<evidence type="ECO:0000256" key="8">
    <source>
        <dbReference type="ARBA" id="ARBA00023128"/>
    </source>
</evidence>
<name>A0A212C2N8_CEREH</name>
<keyword evidence="8" id="KW-0496">Mitochondrion</keyword>
<comment type="subcellular location">
    <subcellularLocation>
        <location evidence="1">Mitochondrion inner membrane</location>
        <topology evidence="1">Single-pass membrane protein</topology>
    </subcellularLocation>
</comment>
<reference evidence="13 14" key="1">
    <citation type="journal article" date="2018" name="Mol. Genet. Genomics">
        <title>The red deer Cervus elaphus genome CerEla1.0: sequencing, annotating, genes, and chromosomes.</title>
        <authorList>
            <person name="Bana N.A."/>
            <person name="Nyiri A."/>
            <person name="Nagy J."/>
            <person name="Frank K."/>
            <person name="Nagy T."/>
            <person name="Steger V."/>
            <person name="Schiller M."/>
            <person name="Lakatos P."/>
            <person name="Sugar L."/>
            <person name="Horn P."/>
            <person name="Barta E."/>
            <person name="Orosz L."/>
        </authorList>
    </citation>
    <scope>NUCLEOTIDE SEQUENCE [LARGE SCALE GENOMIC DNA]</scope>
    <source>
        <strain evidence="13">Hungarian</strain>
    </source>
</reference>
<dbReference type="InterPro" id="IPR010530">
    <property type="entry name" value="B12D"/>
</dbReference>
<gene>
    <name evidence="13" type="ORF">Celaphus_00019349</name>
</gene>
<keyword evidence="3" id="KW-0679">Respiratory chain</keyword>
<organism evidence="13 14">
    <name type="scientific">Cervus elaphus hippelaphus</name>
    <name type="common">European red deer</name>
    <dbReference type="NCBI Taxonomy" id="46360"/>
    <lineage>
        <taxon>Eukaryota</taxon>
        <taxon>Metazoa</taxon>
        <taxon>Chordata</taxon>
        <taxon>Craniata</taxon>
        <taxon>Vertebrata</taxon>
        <taxon>Euteleostomi</taxon>
        <taxon>Mammalia</taxon>
        <taxon>Eutheria</taxon>
        <taxon>Laurasiatheria</taxon>
        <taxon>Artiodactyla</taxon>
        <taxon>Ruminantia</taxon>
        <taxon>Pecora</taxon>
        <taxon>Cervidae</taxon>
        <taxon>Cervinae</taxon>
        <taxon>Cervus</taxon>
    </lineage>
</organism>
<keyword evidence="5" id="KW-0999">Mitochondrion inner membrane</keyword>
<keyword evidence="2" id="KW-0813">Transport</keyword>
<dbReference type="PANTHER" id="PTHR14256">
    <property type="entry name" value="NADH-UBIQUINONE OXIDOREDUCTASE MLRQ SUBUNIT"/>
    <property type="match status" value="1"/>
</dbReference>
<keyword evidence="6" id="KW-0249">Electron transport</keyword>
<dbReference type="EMBL" id="MKHE01000032">
    <property type="protein sequence ID" value="OWK00278.1"/>
    <property type="molecule type" value="Genomic_DNA"/>
</dbReference>
<evidence type="ECO:0000313" key="14">
    <source>
        <dbReference type="Proteomes" id="UP000242450"/>
    </source>
</evidence>
<evidence type="ECO:0000256" key="11">
    <source>
        <dbReference type="ARBA" id="ARBA00041121"/>
    </source>
</evidence>
<feature type="transmembrane region" description="Helical" evidence="12">
    <location>
        <begin position="63"/>
        <end position="80"/>
    </location>
</feature>
<evidence type="ECO:0000256" key="6">
    <source>
        <dbReference type="ARBA" id="ARBA00022982"/>
    </source>
</evidence>
<evidence type="ECO:0000256" key="5">
    <source>
        <dbReference type="ARBA" id="ARBA00022792"/>
    </source>
</evidence>
<evidence type="ECO:0000256" key="10">
    <source>
        <dbReference type="ARBA" id="ARBA00038186"/>
    </source>
</evidence>
<keyword evidence="9 12" id="KW-0472">Membrane</keyword>
<keyword evidence="14" id="KW-1185">Reference proteome</keyword>
<comment type="similarity">
    <text evidence="10">Belongs to the complex IV NDUFA4 subunit family.</text>
</comment>
<sequence length="156" mass="17275">MLCQIIGQAKKHPSLIPLFIFIGAGGTGAALYVTCLALFNPDVSWDRKNNPEPWNKLGPNDQYKFYSVNASVATMLCQIIGQAKKHPSLIPLFIFIGAGGTGAALYVTCLALFNPDVSWDRKNNPEPWNKLGPNDQYKFYSVNVDYSKLKKEGSDF</sequence>
<protein>
    <recommendedName>
        <fullName evidence="11">Cytochrome c oxidase subunit NDUFA4</fullName>
    </recommendedName>
</protein>
<evidence type="ECO:0000256" key="4">
    <source>
        <dbReference type="ARBA" id="ARBA00022692"/>
    </source>
</evidence>
<feature type="transmembrane region" description="Helical" evidence="12">
    <location>
        <begin position="92"/>
        <end position="113"/>
    </location>
</feature>
<evidence type="ECO:0000256" key="1">
    <source>
        <dbReference type="ARBA" id="ARBA00004434"/>
    </source>
</evidence>
<comment type="caution">
    <text evidence="13">The sequence shown here is derived from an EMBL/GenBank/DDBJ whole genome shotgun (WGS) entry which is preliminary data.</text>
</comment>
<dbReference type="OrthoDB" id="5511684at2759"/>
<dbReference type="PANTHER" id="PTHR14256:SF4">
    <property type="entry name" value="CYTOCHROME C OXIDASE SUBUNIT NDUFA4"/>
    <property type="match status" value="1"/>
</dbReference>